<dbReference type="EMBL" id="CAMKVN010016226">
    <property type="protein sequence ID" value="CAI2197399.1"/>
    <property type="molecule type" value="Genomic_DNA"/>
</dbReference>
<reference evidence="1" key="1">
    <citation type="submission" date="2022-08" db="EMBL/GenBank/DDBJ databases">
        <authorList>
            <person name="Kallberg Y."/>
            <person name="Tangrot J."/>
            <person name="Rosling A."/>
        </authorList>
    </citation>
    <scope>NUCLEOTIDE SEQUENCE</scope>
    <source>
        <strain evidence="1">Wild A</strain>
    </source>
</reference>
<evidence type="ECO:0000313" key="1">
    <source>
        <dbReference type="EMBL" id="CAI2197399.1"/>
    </source>
</evidence>
<dbReference type="Proteomes" id="UP001153678">
    <property type="component" value="Unassembled WGS sequence"/>
</dbReference>
<sequence>ISIDPSCPICYPENIIPDTHRFLNFWDWLSSEYPVISYTSNTKHQLNHLISCTLPEAILGRIELLVL</sequence>
<comment type="caution">
    <text evidence="1">The sequence shown here is derived from an EMBL/GenBank/DDBJ whole genome shotgun (WGS) entry which is preliminary data.</text>
</comment>
<keyword evidence="2" id="KW-1185">Reference proteome</keyword>
<feature type="non-terminal residue" evidence="1">
    <location>
        <position position="1"/>
    </location>
</feature>
<accession>A0A9W4TBH0</accession>
<feature type="non-terminal residue" evidence="1">
    <location>
        <position position="67"/>
    </location>
</feature>
<protein>
    <submittedName>
        <fullName evidence="1">925_t:CDS:1</fullName>
    </submittedName>
</protein>
<proteinExistence type="predicted"/>
<name>A0A9W4TBH0_9GLOM</name>
<gene>
    <name evidence="1" type="ORF">FWILDA_LOCUS18058</name>
</gene>
<evidence type="ECO:0000313" key="2">
    <source>
        <dbReference type="Proteomes" id="UP001153678"/>
    </source>
</evidence>
<organism evidence="1 2">
    <name type="scientific">Funneliformis geosporum</name>
    <dbReference type="NCBI Taxonomy" id="1117311"/>
    <lineage>
        <taxon>Eukaryota</taxon>
        <taxon>Fungi</taxon>
        <taxon>Fungi incertae sedis</taxon>
        <taxon>Mucoromycota</taxon>
        <taxon>Glomeromycotina</taxon>
        <taxon>Glomeromycetes</taxon>
        <taxon>Glomerales</taxon>
        <taxon>Glomeraceae</taxon>
        <taxon>Funneliformis</taxon>
    </lineage>
</organism>
<dbReference type="AlphaFoldDB" id="A0A9W4TBH0"/>